<evidence type="ECO:0000313" key="2">
    <source>
        <dbReference type="Proteomes" id="UP000232101"/>
    </source>
</evidence>
<reference evidence="1 2" key="1">
    <citation type="submission" date="2017-11" db="EMBL/GenBank/DDBJ databases">
        <title>Bacterial isolate from king chilli rhizosphere.</title>
        <authorList>
            <person name="Takhelmayum P."/>
            <person name="Sarangthem I."/>
        </authorList>
    </citation>
    <scope>NUCLEOTIDE SEQUENCE [LARGE SCALE GENOMIC DNA]</scope>
    <source>
        <strain evidence="2">t26</strain>
    </source>
</reference>
<comment type="caution">
    <text evidence="1">The sequence shown here is derived from an EMBL/GenBank/DDBJ whole genome shotgun (WGS) entry which is preliminary data.</text>
</comment>
<accession>A0A2M9Q3M8</accession>
<name>A0A2M9Q3M8_9BACI</name>
<proteinExistence type="predicted"/>
<gene>
    <name evidence="1" type="ORF">CWD94_17210</name>
</gene>
<organism evidence="1 2">
    <name type="scientific">Lysinibacillus xylanilyticus</name>
    <dbReference type="NCBI Taxonomy" id="582475"/>
    <lineage>
        <taxon>Bacteria</taxon>
        <taxon>Bacillati</taxon>
        <taxon>Bacillota</taxon>
        <taxon>Bacilli</taxon>
        <taxon>Bacillales</taxon>
        <taxon>Bacillaceae</taxon>
        <taxon>Lysinibacillus</taxon>
    </lineage>
</organism>
<dbReference type="EMBL" id="PHQY01000649">
    <property type="protein sequence ID" value="PJO42562.1"/>
    <property type="molecule type" value="Genomic_DNA"/>
</dbReference>
<protein>
    <submittedName>
        <fullName evidence="1">Uncharacterized protein</fullName>
    </submittedName>
</protein>
<sequence length="60" mass="7174">MANIQVDSSFSFEKHLRRKQGYETKLESRETCNATLLIDFALFLLSHLEEWNFTIYENMN</sequence>
<dbReference type="Proteomes" id="UP000232101">
    <property type="component" value="Unassembled WGS sequence"/>
</dbReference>
<evidence type="ECO:0000313" key="1">
    <source>
        <dbReference type="EMBL" id="PJO42562.1"/>
    </source>
</evidence>
<dbReference type="AlphaFoldDB" id="A0A2M9Q3M8"/>